<dbReference type="GO" id="GO:0005524">
    <property type="term" value="F:ATP binding"/>
    <property type="evidence" value="ECO:0007669"/>
    <property type="project" value="UniProtKB-KW"/>
</dbReference>
<name>A0A1N6IKY1_9FLAO</name>
<evidence type="ECO:0000256" key="9">
    <source>
        <dbReference type="ARBA" id="ARBA00023172"/>
    </source>
</evidence>
<dbReference type="SUPFAM" id="SSF52540">
    <property type="entry name" value="P-loop containing nucleoside triphosphate hydrolases"/>
    <property type="match status" value="2"/>
</dbReference>
<evidence type="ECO:0000259" key="16">
    <source>
        <dbReference type="PROSITE" id="PS51192"/>
    </source>
</evidence>
<dbReference type="CDD" id="cd17992">
    <property type="entry name" value="DEXHc_RecG"/>
    <property type="match status" value="1"/>
</dbReference>
<comment type="catalytic activity">
    <reaction evidence="14 15">
        <text>ATP + H2O = ADP + phosphate + H(+)</text>
        <dbReference type="Rhea" id="RHEA:13065"/>
        <dbReference type="ChEBI" id="CHEBI:15377"/>
        <dbReference type="ChEBI" id="CHEBI:15378"/>
        <dbReference type="ChEBI" id="CHEBI:30616"/>
        <dbReference type="ChEBI" id="CHEBI:43474"/>
        <dbReference type="ChEBI" id="CHEBI:456216"/>
        <dbReference type="EC" id="5.6.2.4"/>
    </reaction>
</comment>
<dbReference type="InterPro" id="IPR047112">
    <property type="entry name" value="RecG/Mfd"/>
</dbReference>
<dbReference type="Pfam" id="PF19833">
    <property type="entry name" value="RecG_dom3_C"/>
    <property type="match status" value="1"/>
</dbReference>
<dbReference type="Gene3D" id="3.40.50.300">
    <property type="entry name" value="P-loop containing nucleotide triphosphate hydrolases"/>
    <property type="match status" value="2"/>
</dbReference>
<reference evidence="19" key="1">
    <citation type="submission" date="2016-12" db="EMBL/GenBank/DDBJ databases">
        <authorList>
            <person name="Varghese N."/>
            <person name="Submissions S."/>
        </authorList>
    </citation>
    <scope>NUCLEOTIDE SEQUENCE [LARGE SCALE GENOMIC DNA]</scope>
    <source>
        <strain evidence="19">DSM 16779</strain>
    </source>
</reference>
<evidence type="ECO:0000256" key="10">
    <source>
        <dbReference type="ARBA" id="ARBA00023204"/>
    </source>
</evidence>
<organism evidence="18 19">
    <name type="scientific">Chryseobacterium scophthalmum</name>
    <dbReference type="NCBI Taxonomy" id="59733"/>
    <lineage>
        <taxon>Bacteria</taxon>
        <taxon>Pseudomonadati</taxon>
        <taxon>Bacteroidota</taxon>
        <taxon>Flavobacteriia</taxon>
        <taxon>Flavobacteriales</taxon>
        <taxon>Weeksellaceae</taxon>
        <taxon>Chryseobacterium group</taxon>
        <taxon>Chryseobacterium</taxon>
    </lineage>
</organism>
<evidence type="ECO:0000256" key="1">
    <source>
        <dbReference type="ARBA" id="ARBA00007504"/>
    </source>
</evidence>
<keyword evidence="19" id="KW-1185">Reference proteome</keyword>
<evidence type="ECO:0000259" key="17">
    <source>
        <dbReference type="PROSITE" id="PS51194"/>
    </source>
</evidence>
<dbReference type="InterPro" id="IPR001650">
    <property type="entry name" value="Helicase_C-like"/>
</dbReference>
<dbReference type="PROSITE" id="PS51194">
    <property type="entry name" value="HELICASE_CTER"/>
    <property type="match status" value="1"/>
</dbReference>
<dbReference type="SMART" id="SM00490">
    <property type="entry name" value="HELICc"/>
    <property type="match status" value="1"/>
</dbReference>
<dbReference type="InterPro" id="IPR045562">
    <property type="entry name" value="RecG_dom3_C"/>
</dbReference>
<evidence type="ECO:0000256" key="4">
    <source>
        <dbReference type="ARBA" id="ARBA00022763"/>
    </source>
</evidence>
<dbReference type="AlphaFoldDB" id="A0A1N6IKY1"/>
<evidence type="ECO:0000256" key="6">
    <source>
        <dbReference type="ARBA" id="ARBA00022806"/>
    </source>
</evidence>
<dbReference type="GO" id="GO:0016887">
    <property type="term" value="F:ATP hydrolysis activity"/>
    <property type="evidence" value="ECO:0007669"/>
    <property type="project" value="RHEA"/>
</dbReference>
<evidence type="ECO:0000256" key="12">
    <source>
        <dbReference type="ARBA" id="ARBA00034617"/>
    </source>
</evidence>
<dbReference type="InterPro" id="IPR014001">
    <property type="entry name" value="Helicase_ATP-bd"/>
</dbReference>
<keyword evidence="7 15" id="KW-0067">ATP-binding</keyword>
<dbReference type="Gene3D" id="2.40.50.140">
    <property type="entry name" value="Nucleic acid-binding proteins"/>
    <property type="match status" value="1"/>
</dbReference>
<dbReference type="SMART" id="SM00487">
    <property type="entry name" value="DEXDc"/>
    <property type="match status" value="1"/>
</dbReference>
<keyword evidence="11" id="KW-0413">Isomerase</keyword>
<evidence type="ECO:0000256" key="2">
    <source>
        <dbReference type="ARBA" id="ARBA00017846"/>
    </source>
</evidence>
<dbReference type="NCBIfam" id="TIGR00643">
    <property type="entry name" value="recG"/>
    <property type="match status" value="1"/>
</dbReference>
<dbReference type="CDD" id="cd04488">
    <property type="entry name" value="RecG_wedge_OBF"/>
    <property type="match status" value="1"/>
</dbReference>
<proteinExistence type="inferred from homology"/>
<dbReference type="STRING" id="59733.SAMN05421769_3504"/>
<evidence type="ECO:0000256" key="7">
    <source>
        <dbReference type="ARBA" id="ARBA00022840"/>
    </source>
</evidence>
<feature type="domain" description="Helicase ATP-binding" evidence="16">
    <location>
        <begin position="312"/>
        <end position="474"/>
    </location>
</feature>
<keyword evidence="3 15" id="KW-0547">Nucleotide-binding</keyword>
<dbReference type="EMBL" id="FSRQ01000004">
    <property type="protein sequence ID" value="SIO32636.1"/>
    <property type="molecule type" value="Genomic_DNA"/>
</dbReference>
<dbReference type="InterPro" id="IPR033454">
    <property type="entry name" value="RecG_wedge"/>
</dbReference>
<sequence>MEVFFILPKFELLFFHSNTDRKLKTDISKPLKMTLETPIEYVKGIGPERAKLIKNVLGISIVEDLLNFYPIRYLDKNKVYKVNGLQESNLEIQLKGKISNVQEILTGKVKRLTAKFNDDTGSMDLVWFQYSKWLKEQLPVNREVFIFGKINAFNNQFSMPHPEIELDENKEKDNRLRPIYPSSEKLTKRGLNQKFFQVILRNICKEIPNLIQENLPESIMSSMKFLSRQQTFLNIHFPKNLDYFEKANQRLKFEESFFFQLGYALKKLHHKTQSVGNPFPIVGDHFTGFYEKHLPFELTGAQKRVLKEIRMDMKKPIQMNRLLQGDVGSGKTMVALLTMLIALDNGFQSCLMAPTEILAQQHYNGIKDLLKDTEIKVSLLTGSVKASARKVIHNELENGELSILVGTHAVLEDKVKFKNLGLAIIDEQHRFGVAQRAKLWAKNKIPPHILVMTATPIPRTLAMSFYSDLDVSVIDEMPVGRKAIITAHRREKDRTYVYHFCHEEIRKGRQIYFVYPLIEESETLDYKNLMEGLEHIMDNFSNYEVTMLHGKMKPDEKDAAMNYFASGKSQIMVATTVIEVGVNVPNASVMVIESAERFGLSQLHQLRGRVGRGAEQSYCILMTSDKMSAESRTRIRTMTETNDGFKISEVDMQLRGPGDILGTQQSGVVDFKRLDLVNDAPIIKTTKKMVDKILEIDPHLSGTDHQIIKNYYIQNYKGKNKWSKIS</sequence>
<dbReference type="GO" id="GO:0006281">
    <property type="term" value="P:DNA repair"/>
    <property type="evidence" value="ECO:0007669"/>
    <property type="project" value="UniProtKB-UniRule"/>
</dbReference>
<dbReference type="InterPro" id="IPR011545">
    <property type="entry name" value="DEAD/DEAH_box_helicase_dom"/>
</dbReference>
<evidence type="ECO:0000256" key="15">
    <source>
        <dbReference type="RuleBase" id="RU363016"/>
    </source>
</evidence>
<comment type="similarity">
    <text evidence="1 15">Belongs to the helicase family. RecG subfamily.</text>
</comment>
<comment type="function">
    <text evidence="15">Plays a critical role in recombination and DNA repair. Helps process Holliday junction intermediates to mature products by catalyzing branch migration. Has replication fork regression activity, unwinds stalled or blocked replication forks to make a HJ that can be resolved. Has a DNA unwinding activity characteristic of a DNA helicase with 3'-5' polarity.</text>
</comment>
<keyword evidence="5 15" id="KW-0378">Hydrolase</keyword>
<dbReference type="InterPro" id="IPR027417">
    <property type="entry name" value="P-loop_NTPase"/>
</dbReference>
<keyword evidence="6 15" id="KW-0347">Helicase</keyword>
<comment type="catalytic activity">
    <reaction evidence="12 15">
        <text>Couples ATP hydrolysis with the unwinding of duplex DNA by translocating in the 3'-5' direction.</text>
        <dbReference type="EC" id="5.6.2.4"/>
    </reaction>
</comment>
<dbReference type="PANTHER" id="PTHR47964">
    <property type="entry name" value="ATP-DEPENDENT DNA HELICASE HOMOLOG RECG, CHLOROPLASTIC"/>
    <property type="match status" value="1"/>
</dbReference>
<dbReference type="Pfam" id="PF00270">
    <property type="entry name" value="DEAD"/>
    <property type="match status" value="1"/>
</dbReference>
<feature type="domain" description="Helicase C-terminal" evidence="17">
    <location>
        <begin position="493"/>
        <end position="658"/>
    </location>
</feature>
<keyword evidence="10 15" id="KW-0234">DNA repair</keyword>
<dbReference type="EC" id="5.6.2.4" evidence="13 15"/>
<evidence type="ECO:0000256" key="8">
    <source>
        <dbReference type="ARBA" id="ARBA00023125"/>
    </source>
</evidence>
<dbReference type="Pfam" id="PF00271">
    <property type="entry name" value="Helicase_C"/>
    <property type="match status" value="1"/>
</dbReference>
<dbReference type="PROSITE" id="PS51192">
    <property type="entry name" value="HELICASE_ATP_BIND_1"/>
    <property type="match status" value="1"/>
</dbReference>
<keyword evidence="8" id="KW-0238">DNA-binding</keyword>
<keyword evidence="4 15" id="KW-0227">DNA damage</keyword>
<dbReference type="GO" id="GO:0003677">
    <property type="term" value="F:DNA binding"/>
    <property type="evidence" value="ECO:0007669"/>
    <property type="project" value="UniProtKB-KW"/>
</dbReference>
<keyword evidence="9 15" id="KW-0233">DNA recombination</keyword>
<evidence type="ECO:0000256" key="11">
    <source>
        <dbReference type="ARBA" id="ARBA00023235"/>
    </source>
</evidence>
<evidence type="ECO:0000256" key="14">
    <source>
        <dbReference type="ARBA" id="ARBA00048988"/>
    </source>
</evidence>
<dbReference type="PANTHER" id="PTHR47964:SF1">
    <property type="entry name" value="ATP-DEPENDENT DNA HELICASE HOMOLOG RECG, CHLOROPLASTIC"/>
    <property type="match status" value="1"/>
</dbReference>
<evidence type="ECO:0000313" key="18">
    <source>
        <dbReference type="EMBL" id="SIO32636.1"/>
    </source>
</evidence>
<dbReference type="Proteomes" id="UP000184782">
    <property type="component" value="Unassembled WGS sequence"/>
</dbReference>
<accession>A0A1N6IKY1</accession>
<protein>
    <recommendedName>
        <fullName evidence="2 15">ATP-dependent DNA helicase RecG</fullName>
        <ecNumber evidence="13 15">5.6.2.4</ecNumber>
    </recommendedName>
</protein>
<dbReference type="NCBIfam" id="NF008165">
    <property type="entry name" value="PRK10917.1-3"/>
    <property type="match status" value="1"/>
</dbReference>
<dbReference type="NCBIfam" id="NF008168">
    <property type="entry name" value="PRK10917.2-2"/>
    <property type="match status" value="1"/>
</dbReference>
<dbReference type="InterPro" id="IPR004609">
    <property type="entry name" value="ATP-dep_DNA_helicase_RecG"/>
</dbReference>
<evidence type="ECO:0000256" key="5">
    <source>
        <dbReference type="ARBA" id="ARBA00022801"/>
    </source>
</evidence>
<dbReference type="GO" id="GO:0043138">
    <property type="term" value="F:3'-5' DNA helicase activity"/>
    <property type="evidence" value="ECO:0007669"/>
    <property type="project" value="UniProtKB-EC"/>
</dbReference>
<dbReference type="SUPFAM" id="SSF50249">
    <property type="entry name" value="Nucleic acid-binding proteins"/>
    <property type="match status" value="1"/>
</dbReference>
<gene>
    <name evidence="18" type="ORF">SAMN05421769_3504</name>
</gene>
<evidence type="ECO:0000256" key="13">
    <source>
        <dbReference type="ARBA" id="ARBA00034808"/>
    </source>
</evidence>
<dbReference type="InterPro" id="IPR012340">
    <property type="entry name" value="NA-bd_OB-fold"/>
</dbReference>
<dbReference type="GO" id="GO:0006310">
    <property type="term" value="P:DNA recombination"/>
    <property type="evidence" value="ECO:0007669"/>
    <property type="project" value="UniProtKB-UniRule"/>
</dbReference>
<evidence type="ECO:0000313" key="19">
    <source>
        <dbReference type="Proteomes" id="UP000184782"/>
    </source>
</evidence>
<dbReference type="Pfam" id="PF17191">
    <property type="entry name" value="RecG_wedge"/>
    <property type="match status" value="1"/>
</dbReference>
<evidence type="ECO:0000256" key="3">
    <source>
        <dbReference type="ARBA" id="ARBA00022741"/>
    </source>
</evidence>